<evidence type="ECO:0000313" key="3">
    <source>
        <dbReference type="Proteomes" id="UP000185124"/>
    </source>
</evidence>
<gene>
    <name evidence="2" type="ORF">SAMN04489832_0722</name>
</gene>
<evidence type="ECO:0000256" key="1">
    <source>
        <dbReference type="SAM" id="Phobius"/>
    </source>
</evidence>
<protein>
    <submittedName>
        <fullName evidence="2">Uncharacterized protein</fullName>
    </submittedName>
</protein>
<dbReference type="RefSeq" id="WP_074308697.1">
    <property type="nucleotide sequence ID" value="NZ_FSQT01000001.1"/>
</dbReference>
<keyword evidence="1" id="KW-0472">Membrane</keyword>
<evidence type="ECO:0000313" key="2">
    <source>
        <dbReference type="EMBL" id="SIM57426.1"/>
    </source>
</evidence>
<reference evidence="3" key="1">
    <citation type="submission" date="2016-12" db="EMBL/GenBank/DDBJ databases">
        <authorList>
            <person name="Varghese N."/>
            <person name="Submissions S."/>
        </authorList>
    </citation>
    <scope>NUCLEOTIDE SEQUENCE [LARGE SCALE GENOMIC DNA]</scope>
    <source>
        <strain evidence="3">DSM 45599</strain>
    </source>
</reference>
<sequence>MATSNKINEWRTKVFVWIGLPVIAIAGLMFGAFDLVPTWQAKAGQGTPGTFTAVREDCGRRSCTWYGDFAATEGGGQRTDVILYDEPDGLAAGDTVPVRDTGARNGVFATAGGSTWLLLTGFVVAGVIAAVAWVIILVRTVSRRRAPAPAV</sequence>
<dbReference type="EMBL" id="FSQT01000001">
    <property type="protein sequence ID" value="SIM57426.1"/>
    <property type="molecule type" value="Genomic_DNA"/>
</dbReference>
<dbReference type="AlphaFoldDB" id="A0A1N5UA31"/>
<feature type="transmembrane region" description="Helical" evidence="1">
    <location>
        <begin position="116"/>
        <end position="138"/>
    </location>
</feature>
<dbReference type="Proteomes" id="UP000185124">
    <property type="component" value="Unassembled WGS sequence"/>
</dbReference>
<proteinExistence type="predicted"/>
<name>A0A1N5UA31_9ACTN</name>
<keyword evidence="1" id="KW-0812">Transmembrane</keyword>
<keyword evidence="1" id="KW-1133">Transmembrane helix</keyword>
<dbReference type="OrthoDB" id="3537613at2"/>
<feature type="transmembrane region" description="Helical" evidence="1">
    <location>
        <begin position="14"/>
        <end position="33"/>
    </location>
</feature>
<organism evidence="2 3">
    <name type="scientific">Micromonospora cremea</name>
    <dbReference type="NCBI Taxonomy" id="709881"/>
    <lineage>
        <taxon>Bacteria</taxon>
        <taxon>Bacillati</taxon>
        <taxon>Actinomycetota</taxon>
        <taxon>Actinomycetes</taxon>
        <taxon>Micromonosporales</taxon>
        <taxon>Micromonosporaceae</taxon>
        <taxon>Micromonospora</taxon>
    </lineage>
</organism>
<keyword evidence="3" id="KW-1185">Reference proteome</keyword>
<accession>A0A1N5UA31</accession>